<protein>
    <submittedName>
        <fullName evidence="1">Uncharacterized protein</fullName>
    </submittedName>
</protein>
<organism evidence="1 2">
    <name type="scientific">Polarella glacialis</name>
    <name type="common">Dinoflagellate</name>
    <dbReference type="NCBI Taxonomy" id="89957"/>
    <lineage>
        <taxon>Eukaryota</taxon>
        <taxon>Sar</taxon>
        <taxon>Alveolata</taxon>
        <taxon>Dinophyceae</taxon>
        <taxon>Suessiales</taxon>
        <taxon>Suessiaceae</taxon>
        <taxon>Polarella</taxon>
    </lineage>
</organism>
<dbReference type="Proteomes" id="UP000654075">
    <property type="component" value="Unassembled WGS sequence"/>
</dbReference>
<proteinExistence type="predicted"/>
<gene>
    <name evidence="1" type="ORF">PGLA1383_LOCUS6247</name>
</gene>
<dbReference type="AlphaFoldDB" id="A0A813DI32"/>
<reference evidence="1" key="1">
    <citation type="submission" date="2021-02" db="EMBL/GenBank/DDBJ databases">
        <authorList>
            <person name="Dougan E. K."/>
            <person name="Rhodes N."/>
            <person name="Thang M."/>
            <person name="Chan C."/>
        </authorList>
    </citation>
    <scope>NUCLEOTIDE SEQUENCE</scope>
</reference>
<evidence type="ECO:0000313" key="1">
    <source>
        <dbReference type="EMBL" id="CAE8587410.1"/>
    </source>
</evidence>
<evidence type="ECO:0000313" key="2">
    <source>
        <dbReference type="Proteomes" id="UP000654075"/>
    </source>
</evidence>
<accession>A0A813DI32</accession>
<sequence length="349" mass="38941">MILESFVRQQDQKLNPGADFQVANAGLCVNGQQRSRGMAEYDWLRDGVRVQLKSSQLGWDRDCWCVKFYTVKLNWENPDLPCFDDLLLALYTPRGIYMYRHDLTLGVSTCGIMTNITGSQIVVSGPRGVNSWSEALDVILQKLDGSGCTRLGVFSLGDAMLAELAAERRQGRMQLAYKDMPLADCSCSTRGDCLHNVVQTVDAISNPARRMRKASRHGWMRGECSVKVKSAQLTWNSSKRAWRVQFRGIGRSTALDEMLLALYTPRGIYVYQHDLQMGISKAGVVTSSQGPNIAVTGLKHEEDWQVALVAILGKFDADTNDCKCLAFIPFRRLEGWSSNELASAEPVQE</sequence>
<dbReference type="OrthoDB" id="441522at2759"/>
<comment type="caution">
    <text evidence="1">The sequence shown here is derived from an EMBL/GenBank/DDBJ whole genome shotgun (WGS) entry which is preliminary data.</text>
</comment>
<dbReference type="EMBL" id="CAJNNV010002575">
    <property type="protein sequence ID" value="CAE8587410.1"/>
    <property type="molecule type" value="Genomic_DNA"/>
</dbReference>
<name>A0A813DI32_POLGL</name>
<keyword evidence="2" id="KW-1185">Reference proteome</keyword>